<evidence type="ECO:0000313" key="3">
    <source>
        <dbReference type="Proteomes" id="UP000823388"/>
    </source>
</evidence>
<evidence type="ECO:0000313" key="2">
    <source>
        <dbReference type="EMBL" id="KAG2598054.1"/>
    </source>
</evidence>
<dbReference type="Proteomes" id="UP000823388">
    <property type="component" value="Chromosome 5K"/>
</dbReference>
<evidence type="ECO:0000256" key="1">
    <source>
        <dbReference type="SAM" id="SignalP"/>
    </source>
</evidence>
<proteinExistence type="predicted"/>
<feature type="signal peptide" evidence="1">
    <location>
        <begin position="1"/>
        <end position="21"/>
    </location>
</feature>
<dbReference type="AlphaFoldDB" id="A0A8T0SLB7"/>
<keyword evidence="1" id="KW-0732">Signal</keyword>
<keyword evidence="3" id="KW-1185">Reference proteome</keyword>
<organism evidence="2 3">
    <name type="scientific">Panicum virgatum</name>
    <name type="common">Blackwell switchgrass</name>
    <dbReference type="NCBI Taxonomy" id="38727"/>
    <lineage>
        <taxon>Eukaryota</taxon>
        <taxon>Viridiplantae</taxon>
        <taxon>Streptophyta</taxon>
        <taxon>Embryophyta</taxon>
        <taxon>Tracheophyta</taxon>
        <taxon>Spermatophyta</taxon>
        <taxon>Magnoliopsida</taxon>
        <taxon>Liliopsida</taxon>
        <taxon>Poales</taxon>
        <taxon>Poaceae</taxon>
        <taxon>PACMAD clade</taxon>
        <taxon>Panicoideae</taxon>
        <taxon>Panicodae</taxon>
        <taxon>Paniceae</taxon>
        <taxon>Panicinae</taxon>
        <taxon>Panicum</taxon>
        <taxon>Panicum sect. Hiantes</taxon>
    </lineage>
</organism>
<gene>
    <name evidence="2" type="ORF">PVAP13_5KG285200</name>
</gene>
<accession>A0A8T0SLB7</accession>
<feature type="chain" id="PRO_5035860849" evidence="1">
    <location>
        <begin position="22"/>
        <end position="78"/>
    </location>
</feature>
<sequence>MAAKISISLFLIALLLLGTDAMPHALGSQVAAAASASDSEVTMNVVNNETGNRGMTEEEKVVAQGPLSFFNPPRVPPP</sequence>
<name>A0A8T0SLB7_PANVG</name>
<protein>
    <submittedName>
        <fullName evidence="2">Uncharacterized protein</fullName>
    </submittedName>
</protein>
<dbReference type="EMBL" id="CM029045">
    <property type="protein sequence ID" value="KAG2598054.1"/>
    <property type="molecule type" value="Genomic_DNA"/>
</dbReference>
<reference evidence="2" key="1">
    <citation type="submission" date="2020-05" db="EMBL/GenBank/DDBJ databases">
        <title>WGS assembly of Panicum virgatum.</title>
        <authorList>
            <person name="Lovell J.T."/>
            <person name="Jenkins J."/>
            <person name="Shu S."/>
            <person name="Juenger T.E."/>
            <person name="Schmutz J."/>
        </authorList>
    </citation>
    <scope>NUCLEOTIDE SEQUENCE</scope>
    <source>
        <strain evidence="2">AP13</strain>
    </source>
</reference>
<comment type="caution">
    <text evidence="2">The sequence shown here is derived from an EMBL/GenBank/DDBJ whole genome shotgun (WGS) entry which is preliminary data.</text>
</comment>